<evidence type="ECO:0000256" key="1">
    <source>
        <dbReference type="ARBA" id="ARBA00004241"/>
    </source>
</evidence>
<gene>
    <name evidence="4" type="ORF">JMA_23490</name>
</gene>
<evidence type="ECO:0000256" key="3">
    <source>
        <dbReference type="SAM" id="Phobius"/>
    </source>
</evidence>
<comment type="subcellular location">
    <subcellularLocation>
        <location evidence="1">Cell surface</location>
    </subcellularLocation>
</comment>
<evidence type="ECO:0000256" key="2">
    <source>
        <dbReference type="ARBA" id="ARBA00023287"/>
    </source>
</evidence>
<reference evidence="4 5" key="1">
    <citation type="submission" date="2014-08" db="EMBL/GenBank/DDBJ databases">
        <title>Complete genome of a marine bacteria Jeotgalibacillus malaysiensis.</title>
        <authorList>
            <person name="Yaakop A.S."/>
            <person name="Chan K.-G."/>
            <person name="Goh K.M."/>
        </authorList>
    </citation>
    <scope>NUCLEOTIDE SEQUENCE [LARGE SCALE GENOMIC DNA]</scope>
    <source>
        <strain evidence="4 5">D5</strain>
    </source>
</reference>
<evidence type="ECO:0000313" key="4">
    <source>
        <dbReference type="EMBL" id="AJD91666.1"/>
    </source>
</evidence>
<evidence type="ECO:0000313" key="5">
    <source>
        <dbReference type="Proteomes" id="UP000031449"/>
    </source>
</evidence>
<dbReference type="Gene3D" id="3.30.700.10">
    <property type="entry name" value="Glycoprotein, Type 4 Pilin"/>
    <property type="match status" value="1"/>
</dbReference>
<sequence length="134" mass="14298">MKKIKNLLNQKGLTLVELLAVLVIIAIIAAIAVPIVNSIINDSDDRAEAAEALNIISSAKLAELSDNTIDCETAACTQTTLAEYIQGSDTFSVSRSGNVWTISGHSANDITDIDNTDDTGLTEQDIETYLDTVN</sequence>
<dbReference type="BioCyc" id="JESP1508404:G14D9-11604-MONOMER"/>
<keyword evidence="3" id="KW-0812">Transmembrane</keyword>
<organism evidence="4 5">
    <name type="scientific">Jeotgalibacillus malaysiensis</name>
    <dbReference type="NCBI Taxonomy" id="1508404"/>
    <lineage>
        <taxon>Bacteria</taxon>
        <taxon>Bacillati</taxon>
        <taxon>Bacillota</taxon>
        <taxon>Bacilli</taxon>
        <taxon>Bacillales</taxon>
        <taxon>Caryophanaceae</taxon>
        <taxon>Jeotgalibacillus</taxon>
    </lineage>
</organism>
<dbReference type="NCBIfam" id="TIGR02532">
    <property type="entry name" value="IV_pilin_GFxxxE"/>
    <property type="match status" value="1"/>
</dbReference>
<accession>A0A0B5ANE8</accession>
<dbReference type="STRING" id="1508404.JMA_23490"/>
<dbReference type="AlphaFoldDB" id="A0A0B5ANE8"/>
<keyword evidence="3" id="KW-1133">Transmembrane helix</keyword>
<dbReference type="InterPro" id="IPR045584">
    <property type="entry name" value="Pilin-like"/>
</dbReference>
<dbReference type="Pfam" id="PF07963">
    <property type="entry name" value="N_methyl"/>
    <property type="match status" value="1"/>
</dbReference>
<dbReference type="Proteomes" id="UP000031449">
    <property type="component" value="Chromosome"/>
</dbReference>
<dbReference type="GO" id="GO:0009986">
    <property type="term" value="C:cell surface"/>
    <property type="evidence" value="ECO:0007669"/>
    <property type="project" value="UniProtKB-SubCell"/>
</dbReference>
<name>A0A0B5ANE8_9BACL</name>
<dbReference type="SUPFAM" id="SSF54523">
    <property type="entry name" value="Pili subunits"/>
    <property type="match status" value="1"/>
</dbReference>
<proteinExistence type="predicted"/>
<keyword evidence="3" id="KW-0472">Membrane</keyword>
<protein>
    <submittedName>
        <fullName evidence="4">Uncharacterized protein</fullName>
    </submittedName>
</protein>
<dbReference type="PROSITE" id="PS00409">
    <property type="entry name" value="PROKAR_NTER_METHYL"/>
    <property type="match status" value="1"/>
</dbReference>
<dbReference type="InterPro" id="IPR012902">
    <property type="entry name" value="N_methyl_site"/>
</dbReference>
<keyword evidence="5" id="KW-1185">Reference proteome</keyword>
<keyword evidence="2" id="KW-0178">Competence</keyword>
<feature type="transmembrane region" description="Helical" evidence="3">
    <location>
        <begin position="12"/>
        <end position="36"/>
    </location>
</feature>
<dbReference type="HOGENOM" id="CLU_091705_7_0_9"/>
<dbReference type="EMBL" id="CP009416">
    <property type="protein sequence ID" value="AJD91666.1"/>
    <property type="molecule type" value="Genomic_DNA"/>
</dbReference>
<dbReference type="GO" id="GO:0030420">
    <property type="term" value="P:establishment of competence for transformation"/>
    <property type="evidence" value="ECO:0007669"/>
    <property type="project" value="UniProtKB-KW"/>
</dbReference>
<dbReference type="KEGG" id="jeo:JMA_23490"/>